<keyword evidence="1" id="KW-0596">Phosphopantetheine</keyword>
<reference evidence="5 6" key="1">
    <citation type="journal article" date="2011" name="Proc. Natl. Acad. Sci. U.S.A.">
        <title>Niche of harmful alga Aureococcus anophagefferens revealed through ecogenomics.</title>
        <authorList>
            <person name="Gobler C.J."/>
            <person name="Berry D.L."/>
            <person name="Dyhrman S.T."/>
            <person name="Wilhelm S.W."/>
            <person name="Salamov A."/>
            <person name="Lobanov A.V."/>
            <person name="Zhang Y."/>
            <person name="Collier J.L."/>
            <person name="Wurch L.L."/>
            <person name="Kustka A.B."/>
            <person name="Dill B.D."/>
            <person name="Shah M."/>
            <person name="VerBerkmoes N.C."/>
            <person name="Kuo A."/>
            <person name="Terry A."/>
            <person name="Pangilinan J."/>
            <person name="Lindquist E.A."/>
            <person name="Lucas S."/>
            <person name="Paulsen I.T."/>
            <person name="Hattenrath-Lehmann T.K."/>
            <person name="Talmage S.C."/>
            <person name="Walker E.A."/>
            <person name="Koch F."/>
            <person name="Burson A.M."/>
            <person name="Marcoval M.A."/>
            <person name="Tang Y.Z."/>
            <person name="Lecleir G.R."/>
            <person name="Coyne K.J."/>
            <person name="Berg G.M."/>
            <person name="Bertrand E.M."/>
            <person name="Saito M.A."/>
            <person name="Gladyshev V.N."/>
            <person name="Grigoriev I.V."/>
        </authorList>
    </citation>
    <scope>NUCLEOTIDE SEQUENCE [LARGE SCALE GENOMIC DNA]</scope>
    <source>
        <strain evidence="6">CCMP 1984</strain>
    </source>
</reference>
<protein>
    <recommendedName>
        <fullName evidence="4">Ketosynthase family 3 (KS3) domain-containing protein</fullName>
    </recommendedName>
</protein>
<keyword evidence="3" id="KW-0808">Transferase</keyword>
<evidence type="ECO:0000256" key="3">
    <source>
        <dbReference type="ARBA" id="ARBA00022679"/>
    </source>
</evidence>
<sequence length="599" mass="63893">MSAVSVAYGNFFLGELNLERVAWGMSFAEVSAIDPQQLILLEICYVVFSDMESTDCRAHLFESHVGVYLGISGSLAPKSQNRVSVYAGTSNAMAVASGRISYTLGLTGPCFPIDTACSASLIALHVATSAMQFAECKRACACGEGLLEMMVGAAVGALNSNSRSVSCASLKSNSGHLEPSAAAAGLVSLILMPLIAWVIAVNALNVHLSSITQSSSFQMPAELVPPAVDSCLGFLLEFAPFFGGDATDAGALLGELRVEPQIEILAAASAITPNSIFQELSKHADTINISIGIGEPGPVQFVPSPLQEQDSPACYLREKSSLMVTNACYSSGVRIIDDVNFHRIKFGALVLGIRTHKRILATQVSLFGINRRLGALRHLQFADEHRFQGTCCYGVENEITHVELSFANVLIVGAGAFAAENVRTAFERGASRVAVFSHAKAGSQHIFAAWNSAFEHCCVTKPECWLEGRMSPHGHTVSVSDIWLVAHYYGLLSTTLGEVQQIGGEAISCDMVVKCTGYWKNERAEAILDNAGGFQSPSGSSYLEAAALNILMLMKFFESRDCLDSEGMAVDVIDFPASAAFQEQAHFMTKNAAYAAAAY</sequence>
<dbReference type="GO" id="GO:0004312">
    <property type="term" value="F:fatty acid synthase activity"/>
    <property type="evidence" value="ECO:0007669"/>
    <property type="project" value="TreeGrafter"/>
</dbReference>
<evidence type="ECO:0000256" key="1">
    <source>
        <dbReference type="ARBA" id="ARBA00022450"/>
    </source>
</evidence>
<proteinExistence type="predicted"/>
<dbReference type="InterPro" id="IPR050091">
    <property type="entry name" value="PKS_NRPS_Biosynth_Enz"/>
</dbReference>
<dbReference type="RefSeq" id="XP_009041864.1">
    <property type="nucleotide sequence ID" value="XM_009043616.1"/>
</dbReference>
<dbReference type="OrthoDB" id="329835at2759"/>
<dbReference type="GeneID" id="20226544"/>
<dbReference type="SMART" id="SM00825">
    <property type="entry name" value="PKS_KS"/>
    <property type="match status" value="1"/>
</dbReference>
<dbReference type="Proteomes" id="UP000002729">
    <property type="component" value="Unassembled WGS sequence"/>
</dbReference>
<evidence type="ECO:0000256" key="2">
    <source>
        <dbReference type="ARBA" id="ARBA00022553"/>
    </source>
</evidence>
<evidence type="ECO:0000313" key="5">
    <source>
        <dbReference type="EMBL" id="EGB03465.1"/>
    </source>
</evidence>
<evidence type="ECO:0000313" key="6">
    <source>
        <dbReference type="Proteomes" id="UP000002729"/>
    </source>
</evidence>
<dbReference type="KEGG" id="aaf:AURANDRAFT_67991"/>
<dbReference type="InterPro" id="IPR014030">
    <property type="entry name" value="Ketoacyl_synth_N"/>
</dbReference>
<keyword evidence="2" id="KW-0597">Phosphoprotein</keyword>
<dbReference type="InterPro" id="IPR018201">
    <property type="entry name" value="Ketoacyl_synth_AS"/>
</dbReference>
<keyword evidence="6" id="KW-1185">Reference proteome</keyword>
<dbReference type="GO" id="GO:0006633">
    <property type="term" value="P:fatty acid biosynthetic process"/>
    <property type="evidence" value="ECO:0007669"/>
    <property type="project" value="InterPro"/>
</dbReference>
<dbReference type="InterPro" id="IPR016039">
    <property type="entry name" value="Thiolase-like"/>
</dbReference>
<evidence type="ECO:0000259" key="4">
    <source>
        <dbReference type="SMART" id="SM00825"/>
    </source>
</evidence>
<name>F0YN56_AURAN</name>
<organism evidence="6">
    <name type="scientific">Aureococcus anophagefferens</name>
    <name type="common">Harmful bloom alga</name>
    <dbReference type="NCBI Taxonomy" id="44056"/>
    <lineage>
        <taxon>Eukaryota</taxon>
        <taxon>Sar</taxon>
        <taxon>Stramenopiles</taxon>
        <taxon>Ochrophyta</taxon>
        <taxon>Pelagophyceae</taxon>
        <taxon>Pelagomonadales</taxon>
        <taxon>Pelagomonadaceae</taxon>
        <taxon>Aureococcus</taxon>
    </lineage>
</organism>
<dbReference type="EMBL" id="GL833171">
    <property type="protein sequence ID" value="EGB03465.1"/>
    <property type="molecule type" value="Genomic_DNA"/>
</dbReference>
<dbReference type="InterPro" id="IPR020841">
    <property type="entry name" value="PKS_Beta-ketoAc_synthase_dom"/>
</dbReference>
<gene>
    <name evidence="5" type="ORF">AURANDRAFT_67991</name>
</gene>
<dbReference type="InParanoid" id="F0YN56"/>
<dbReference type="SUPFAM" id="SSF53901">
    <property type="entry name" value="Thiolase-like"/>
    <property type="match status" value="1"/>
</dbReference>
<dbReference type="Gene3D" id="3.40.47.10">
    <property type="match status" value="1"/>
</dbReference>
<feature type="domain" description="Ketosynthase family 3 (KS3)" evidence="4">
    <location>
        <begin position="4"/>
        <end position="206"/>
    </location>
</feature>
<dbReference type="Pfam" id="PF00109">
    <property type="entry name" value="ketoacyl-synt"/>
    <property type="match status" value="1"/>
</dbReference>
<dbReference type="PANTHER" id="PTHR43775:SF37">
    <property type="entry name" value="SI:DKEY-61P9.11"/>
    <property type="match status" value="1"/>
</dbReference>
<dbReference type="GO" id="GO:0004315">
    <property type="term" value="F:3-oxoacyl-[acyl-carrier-protein] synthase activity"/>
    <property type="evidence" value="ECO:0007669"/>
    <property type="project" value="InterPro"/>
</dbReference>
<accession>F0YN56</accession>
<dbReference type="eggNOG" id="KOG1202">
    <property type="taxonomic scope" value="Eukaryota"/>
</dbReference>
<dbReference type="PANTHER" id="PTHR43775">
    <property type="entry name" value="FATTY ACID SYNTHASE"/>
    <property type="match status" value="1"/>
</dbReference>
<dbReference type="PROSITE" id="PS00606">
    <property type="entry name" value="KS3_1"/>
    <property type="match status" value="1"/>
</dbReference>
<dbReference type="AlphaFoldDB" id="F0YN56"/>